<accession>A0A1I1FII7</accession>
<reference evidence="1 2" key="1">
    <citation type="submission" date="2016-10" db="EMBL/GenBank/DDBJ databases">
        <authorList>
            <person name="de Groot N.N."/>
        </authorList>
    </citation>
    <scope>NUCLEOTIDE SEQUENCE [LARGE SCALE GENOMIC DNA]</scope>
    <source>
        <strain evidence="1 2">DSM 18438</strain>
    </source>
</reference>
<evidence type="ECO:0000313" key="1">
    <source>
        <dbReference type="EMBL" id="SFB96933.1"/>
    </source>
</evidence>
<organism evidence="1 2">
    <name type="scientific">Marinospirillum celere</name>
    <dbReference type="NCBI Taxonomy" id="1122252"/>
    <lineage>
        <taxon>Bacteria</taxon>
        <taxon>Pseudomonadati</taxon>
        <taxon>Pseudomonadota</taxon>
        <taxon>Gammaproteobacteria</taxon>
        <taxon>Oceanospirillales</taxon>
        <taxon>Oceanospirillaceae</taxon>
        <taxon>Marinospirillum</taxon>
    </lineage>
</organism>
<dbReference type="OrthoDB" id="9795689at2"/>
<evidence type="ECO:0000313" key="2">
    <source>
        <dbReference type="Proteomes" id="UP000199058"/>
    </source>
</evidence>
<dbReference type="CDD" id="cd09727">
    <property type="entry name" value="Cas6_I-E"/>
    <property type="match status" value="1"/>
</dbReference>
<gene>
    <name evidence="1" type="ORF">SAMN05660443_0937</name>
</gene>
<name>A0A1I1FII7_9GAMM</name>
<sequence>MNMVASALHLDRAAVKALRITDAYSLHRVVYSLYEDDRTAQQKQTSTPSGILYADQGGDYRGRKILMLANREPMEKVNGQHGEVHSKLIPESFLEHEQYRFKVIVNPTRRDSASRKLVAVRGREEVGQWFTERATTSWGFEVASQHLQVDKIEVLQFKDKQQRPITIGQAHVQGLLHITDKKQFTSSFTQGIGRARAFGCGLLQIVPLIDNPFA</sequence>
<dbReference type="RefSeq" id="WP_091959977.1">
    <property type="nucleotide sequence ID" value="NZ_FOLH01000002.1"/>
</dbReference>
<dbReference type="Pfam" id="PF08798">
    <property type="entry name" value="CRISPR_assoc"/>
    <property type="match status" value="1"/>
</dbReference>
<dbReference type="SMART" id="SM01101">
    <property type="entry name" value="CRISPR_assoc"/>
    <property type="match status" value="1"/>
</dbReference>
<dbReference type="Gene3D" id="3.30.70.1210">
    <property type="entry name" value="Crispr-associated protein, domain 2"/>
    <property type="match status" value="1"/>
</dbReference>
<protein>
    <submittedName>
        <fullName evidence="1">CRISPR system Cascade subunit CasE</fullName>
    </submittedName>
</protein>
<keyword evidence="2" id="KW-1185">Reference proteome</keyword>
<dbReference type="Proteomes" id="UP000199058">
    <property type="component" value="Unassembled WGS sequence"/>
</dbReference>
<proteinExistence type="predicted"/>
<dbReference type="STRING" id="1122252.SAMN05660443_0937"/>
<dbReference type="InterPro" id="IPR010179">
    <property type="entry name" value="CRISPR-assoc_prot_Cse3"/>
</dbReference>
<dbReference type="NCBIfam" id="TIGR01907">
    <property type="entry name" value="casE_Cse3"/>
    <property type="match status" value="1"/>
</dbReference>
<dbReference type="EMBL" id="FOLH01000002">
    <property type="protein sequence ID" value="SFB96933.1"/>
    <property type="molecule type" value="Genomic_DNA"/>
</dbReference>
<dbReference type="AlphaFoldDB" id="A0A1I1FII7"/>
<dbReference type="SUPFAM" id="SSF117987">
    <property type="entry name" value="CRISPR-associated protein"/>
    <property type="match status" value="1"/>
</dbReference>